<feature type="chain" id="PRO_5045584558" evidence="1">
    <location>
        <begin position="31"/>
        <end position="358"/>
    </location>
</feature>
<name>A0ABY9Z139_9GAMM</name>
<feature type="signal peptide" evidence="1">
    <location>
        <begin position="1"/>
        <end position="30"/>
    </location>
</feature>
<dbReference type="PROSITE" id="PS51782">
    <property type="entry name" value="LYSM"/>
    <property type="match status" value="1"/>
</dbReference>
<dbReference type="PROSITE" id="PS51257">
    <property type="entry name" value="PROKAR_LIPOPROTEIN"/>
    <property type="match status" value="1"/>
</dbReference>
<dbReference type="SMART" id="SM00257">
    <property type="entry name" value="LysM"/>
    <property type="match status" value="1"/>
</dbReference>
<evidence type="ECO:0000313" key="3">
    <source>
        <dbReference type="EMBL" id="WNK20837.1"/>
    </source>
</evidence>
<dbReference type="CDD" id="cd00118">
    <property type="entry name" value="LysM"/>
    <property type="match status" value="1"/>
</dbReference>
<feature type="domain" description="LysM" evidence="2">
    <location>
        <begin position="42"/>
        <end position="90"/>
    </location>
</feature>
<evidence type="ECO:0000313" key="4">
    <source>
        <dbReference type="Proteomes" id="UP001301869"/>
    </source>
</evidence>
<evidence type="ECO:0000259" key="2">
    <source>
        <dbReference type="PROSITE" id="PS51782"/>
    </source>
</evidence>
<dbReference type="InterPro" id="IPR052196">
    <property type="entry name" value="Bact_Kbp"/>
</dbReference>
<sequence length="358" mass="39242">MRQAEGARRGRRAGLAAAAAVALLACGAAAADEVRWRQDAPARYTVKNGDTLWDIAGQFLHSPWRWPRVWQQNPQIDNPHLIYPGDRITLRDCDGRPCLDLERGQNVVKMSPEMRALPRRQVVPPLPMSVLQAFLREHRVVDTPQELEALAYVVGTENKRLISGAGDQVFVRPVEASASAGLERGQRLGIFRQGEVYRDAAGEPLGLELIGIGEGVLADKSADMMRMNVQKSAREVRSNDIILPLETRLAAAEMEPRAPRRDVAGHIVGVPGGVRFIGRLQVVAIDLGTEDGIQPGHVLSIEQRGERVVDPRTDKAVRLPGEVAGTLVVFRPYDRVSYAIVMEATNTLAVGDAVHPPR</sequence>
<gene>
    <name evidence="3" type="ORF">P1P91_03915</name>
</gene>
<reference evidence="3 4" key="1">
    <citation type="submission" date="2023-03" db="EMBL/GenBank/DDBJ databases">
        <title>Halomonas sp. nov., isolated from Korean tranditional fermented seafood 'Jeotgal'.</title>
        <authorList>
            <person name="Kim B."/>
            <person name="Shin N.-R."/>
        </authorList>
    </citation>
    <scope>NUCLEOTIDE SEQUENCE [LARGE SCALE GENOMIC DNA]</scope>
    <source>
        <strain evidence="3 4">SG2L-4</strain>
    </source>
</reference>
<organism evidence="3 4">
    <name type="scientific">Halomonas piscis</name>
    <dbReference type="NCBI Taxonomy" id="3031727"/>
    <lineage>
        <taxon>Bacteria</taxon>
        <taxon>Pseudomonadati</taxon>
        <taxon>Pseudomonadota</taxon>
        <taxon>Gammaproteobacteria</taxon>
        <taxon>Oceanospirillales</taxon>
        <taxon>Halomonadaceae</taxon>
        <taxon>Halomonas</taxon>
    </lineage>
</organism>
<dbReference type="InterPro" id="IPR018392">
    <property type="entry name" value="LysM"/>
</dbReference>
<dbReference type="Gene3D" id="3.10.350.10">
    <property type="entry name" value="LysM domain"/>
    <property type="match status" value="1"/>
</dbReference>
<dbReference type="EMBL" id="CP119391">
    <property type="protein sequence ID" value="WNK20837.1"/>
    <property type="molecule type" value="Genomic_DNA"/>
</dbReference>
<dbReference type="RefSeq" id="WP_311884669.1">
    <property type="nucleotide sequence ID" value="NZ_CP119391.1"/>
</dbReference>
<evidence type="ECO:0000256" key="1">
    <source>
        <dbReference type="SAM" id="SignalP"/>
    </source>
</evidence>
<protein>
    <submittedName>
        <fullName evidence="3">LysM domain-containing protein</fullName>
    </submittedName>
</protein>
<keyword evidence="4" id="KW-1185">Reference proteome</keyword>
<dbReference type="SUPFAM" id="SSF54106">
    <property type="entry name" value="LysM domain"/>
    <property type="match status" value="1"/>
</dbReference>
<dbReference type="Proteomes" id="UP001301869">
    <property type="component" value="Chromosome"/>
</dbReference>
<dbReference type="PANTHER" id="PTHR34700">
    <property type="entry name" value="POTASSIUM BINDING PROTEIN KBP"/>
    <property type="match status" value="1"/>
</dbReference>
<keyword evidence="1" id="KW-0732">Signal</keyword>
<dbReference type="PANTHER" id="PTHR34700:SF4">
    <property type="entry name" value="PHAGE-LIKE ELEMENT PBSX PROTEIN XKDP"/>
    <property type="match status" value="1"/>
</dbReference>
<dbReference type="Pfam" id="PF01476">
    <property type="entry name" value="LysM"/>
    <property type="match status" value="1"/>
</dbReference>
<proteinExistence type="predicted"/>
<accession>A0ABY9Z139</accession>
<dbReference type="InterPro" id="IPR036779">
    <property type="entry name" value="LysM_dom_sf"/>
</dbReference>